<evidence type="ECO:0000313" key="2">
    <source>
        <dbReference type="Proteomes" id="UP001163321"/>
    </source>
</evidence>
<dbReference type="Proteomes" id="UP001163321">
    <property type="component" value="Chromosome 6"/>
</dbReference>
<name>A0ACC0VW67_9STRA</name>
<organism evidence="1 2">
    <name type="scientific">Peronosclerospora sorghi</name>
    <dbReference type="NCBI Taxonomy" id="230839"/>
    <lineage>
        <taxon>Eukaryota</taxon>
        <taxon>Sar</taxon>
        <taxon>Stramenopiles</taxon>
        <taxon>Oomycota</taxon>
        <taxon>Peronosporomycetes</taxon>
        <taxon>Peronosporales</taxon>
        <taxon>Peronosporaceae</taxon>
        <taxon>Peronosclerospora</taxon>
    </lineage>
</organism>
<gene>
    <name evidence="1" type="ORF">PsorP6_010356</name>
</gene>
<accession>A0ACC0VW67</accession>
<comment type="caution">
    <text evidence="1">The sequence shown here is derived from an EMBL/GenBank/DDBJ whole genome shotgun (WGS) entry which is preliminary data.</text>
</comment>
<sequence length="447" mass="49386">MLQSVGRTLPHDTATSENVWRFSSPSSTASPGFVGLSPSRKLWNRMELAEEEREEEALPSYLSYLQPPRSKPSSTLSKTTTCSSEAKAPAVNESIESPAPVPPSSTHVEHVTQKSAELAHALEQLVHDSLHRRLGHHDLTDTIETPSACFCASLRLEVQDMKTQLHQLQSQVLEVTKKTWKDAPGGAQASKALHRTWGPHAAPFVPKEHKSKAPAPHVPSPCLLDPSIATTLSDRISTLEGRQSAFQSHLAQIAKALEIPMGKVGKQSPVKHVVQTLRDEVDRKVQEAMDEAQAALGRHVEALVRDQCEAKQTSDERDAVLAALASEHEASLVRLSTSFETVLSEETRQRTAFEARIQSQIEQHDEWLQQLEAACGSPHHAAPFRTWRDPSRPFESTLDTLLATLERRDGASRDFCERLARLLVDLPTSNGCEVRPDEDEVDEANRG</sequence>
<dbReference type="EMBL" id="CM047585">
    <property type="protein sequence ID" value="KAI9910778.1"/>
    <property type="molecule type" value="Genomic_DNA"/>
</dbReference>
<evidence type="ECO:0000313" key="1">
    <source>
        <dbReference type="EMBL" id="KAI9910778.1"/>
    </source>
</evidence>
<proteinExistence type="predicted"/>
<protein>
    <submittedName>
        <fullName evidence="1">Uncharacterized protein</fullName>
    </submittedName>
</protein>
<reference evidence="1 2" key="1">
    <citation type="journal article" date="2022" name="bioRxiv">
        <title>The genome of the oomycete Peronosclerospora sorghi, a cosmopolitan pathogen of maize and sorghum, is inflated with dispersed pseudogenes.</title>
        <authorList>
            <person name="Fletcher K."/>
            <person name="Martin F."/>
            <person name="Isakeit T."/>
            <person name="Cavanaugh K."/>
            <person name="Magill C."/>
            <person name="Michelmore R."/>
        </authorList>
    </citation>
    <scope>NUCLEOTIDE SEQUENCE [LARGE SCALE GENOMIC DNA]</scope>
    <source>
        <strain evidence="1">P6</strain>
    </source>
</reference>
<keyword evidence="2" id="KW-1185">Reference proteome</keyword>